<keyword evidence="16" id="KW-1185">Reference proteome</keyword>
<comment type="subcellular location">
    <subcellularLocation>
        <location evidence="1">Endoplasmic reticulum membrane</location>
        <topology evidence="1">Multi-pass membrane protein</topology>
    </subcellularLocation>
</comment>
<dbReference type="GO" id="GO:0006488">
    <property type="term" value="P:dolichol-linked oligosaccharide biosynthetic process"/>
    <property type="evidence" value="ECO:0007669"/>
    <property type="project" value="UniProtKB-UniRule"/>
</dbReference>
<keyword evidence="7" id="KW-0808">Transferase</keyword>
<evidence type="ECO:0000256" key="1">
    <source>
        <dbReference type="ARBA" id="ARBA00004477"/>
    </source>
</evidence>
<keyword evidence="9" id="KW-0256">Endoplasmic reticulum</keyword>
<feature type="transmembrane region" description="Helical" evidence="14">
    <location>
        <begin position="186"/>
        <end position="215"/>
    </location>
</feature>
<keyword evidence="11 14" id="KW-0472">Membrane</keyword>
<keyword evidence="8 14" id="KW-0812">Transmembrane</keyword>
<name>A0A1G4MAA9_LACFM</name>
<evidence type="ECO:0000256" key="10">
    <source>
        <dbReference type="ARBA" id="ARBA00022989"/>
    </source>
</evidence>
<dbReference type="OrthoDB" id="4769at2759"/>
<organism evidence="15 16">
    <name type="scientific">Lachancea fermentati</name>
    <name type="common">Zygosaccharomyces fermentati</name>
    <dbReference type="NCBI Taxonomy" id="4955"/>
    <lineage>
        <taxon>Eukaryota</taxon>
        <taxon>Fungi</taxon>
        <taxon>Dikarya</taxon>
        <taxon>Ascomycota</taxon>
        <taxon>Saccharomycotina</taxon>
        <taxon>Saccharomycetes</taxon>
        <taxon>Saccharomycetales</taxon>
        <taxon>Saccharomycetaceae</taxon>
        <taxon>Lachancea</taxon>
    </lineage>
</organism>
<feature type="transmembrane region" description="Helical" evidence="14">
    <location>
        <begin position="284"/>
        <end position="306"/>
    </location>
</feature>
<evidence type="ECO:0000256" key="8">
    <source>
        <dbReference type="ARBA" id="ARBA00022692"/>
    </source>
</evidence>
<comment type="pathway">
    <text evidence="2">Protein modification; protein glycosylation.</text>
</comment>
<dbReference type="OMA" id="VWDSKIT"/>
<dbReference type="STRING" id="4955.A0A1G4MAA9"/>
<dbReference type="UniPathway" id="UPA00378"/>
<evidence type="ECO:0000256" key="13">
    <source>
        <dbReference type="ARBA" id="ARBA00048064"/>
    </source>
</evidence>
<evidence type="ECO:0000256" key="4">
    <source>
        <dbReference type="ARBA" id="ARBA00011967"/>
    </source>
</evidence>
<dbReference type="Pfam" id="PF04922">
    <property type="entry name" value="DIE2_ALG10"/>
    <property type="match status" value="1"/>
</dbReference>
<evidence type="ECO:0000256" key="5">
    <source>
        <dbReference type="ARBA" id="ARBA00018512"/>
    </source>
</evidence>
<dbReference type="PANTHER" id="PTHR12989">
    <property type="entry name" value="ALPHA-1,2-GLUCOSYLTRANSFERASE ALG10"/>
    <property type="match status" value="1"/>
</dbReference>
<evidence type="ECO:0000256" key="7">
    <source>
        <dbReference type="ARBA" id="ARBA00022679"/>
    </source>
</evidence>
<evidence type="ECO:0000313" key="16">
    <source>
        <dbReference type="Proteomes" id="UP000190831"/>
    </source>
</evidence>
<dbReference type="AlphaFoldDB" id="A0A1G4MAA9"/>
<keyword evidence="6 14" id="KW-0328">Glycosyltransferase</keyword>
<evidence type="ECO:0000256" key="2">
    <source>
        <dbReference type="ARBA" id="ARBA00004922"/>
    </source>
</evidence>
<feature type="transmembrane region" description="Helical" evidence="14">
    <location>
        <begin position="133"/>
        <end position="155"/>
    </location>
</feature>
<gene>
    <name evidence="15" type="ORF">LAFE_0C12574G</name>
</gene>
<evidence type="ECO:0000256" key="12">
    <source>
        <dbReference type="ARBA" id="ARBA00044727"/>
    </source>
</evidence>
<feature type="transmembrane region" description="Helical" evidence="14">
    <location>
        <begin position="404"/>
        <end position="424"/>
    </location>
</feature>
<feature type="transmembrane region" description="Helical" evidence="14">
    <location>
        <begin position="106"/>
        <end position="127"/>
    </location>
</feature>
<evidence type="ECO:0000256" key="3">
    <source>
        <dbReference type="ARBA" id="ARBA00010600"/>
    </source>
</evidence>
<evidence type="ECO:0000313" key="15">
    <source>
        <dbReference type="EMBL" id="SCW00813.1"/>
    </source>
</evidence>
<dbReference type="GO" id="GO:0005789">
    <property type="term" value="C:endoplasmic reticulum membrane"/>
    <property type="evidence" value="ECO:0007669"/>
    <property type="project" value="UniProtKB-SubCell"/>
</dbReference>
<evidence type="ECO:0000256" key="14">
    <source>
        <dbReference type="PIRNR" id="PIRNR028810"/>
    </source>
</evidence>
<feature type="transmembrane region" description="Helical" evidence="14">
    <location>
        <begin position="244"/>
        <end position="264"/>
    </location>
</feature>
<dbReference type="PANTHER" id="PTHR12989:SF10">
    <property type="entry name" value="DOL-P-GLC:GLC(2)MAN(9)GLCNAC(2)-PP-DOL ALPHA-1,2-GLUCOSYLTRANSFERASE-RELATED"/>
    <property type="match status" value="1"/>
</dbReference>
<evidence type="ECO:0000256" key="6">
    <source>
        <dbReference type="ARBA" id="ARBA00022676"/>
    </source>
</evidence>
<comment type="catalytic activity">
    <reaction evidence="13">
        <text>an alpha-D-Glc-(1-&gt;3)-alpha-D-Glc-(1-&gt;3)-alpha-D-Man-(1-&gt;2)-alpha-D-Man-(1-&gt;2)-alpha-D-Man-(1-&gt;3)-[alpha-D-Man-(1-&gt;2)-alpha-D-Man-(1-&gt;3)-[alpha-D-Man-(1-&gt;2)-alpha-D-Man-(1-&gt;6)]-alpha-D-Man-(1-&gt;6)]-beta-D-Man-(1-&gt;4)-beta-D-GlcNAc-(1-&gt;4)-alpha-D-GlcNAc-diphospho-di-trans,poly-cis-dolichol + a di-trans,poly-cis-dolichyl beta-D-glucosyl phosphate = a alpha-D-Glc-(1-&gt;2)-alpha-D-Glc-(1-&gt;3)-alpha-D-Glc-(1-&gt;3)-alpha-D-Man-(1-&gt;2)-alpha-D-Man-(1-&gt;2)-alpha-D-Man-(1-&gt;3)-[alpha-D-Man-(1-&gt;2)-alpha-D-Man-(1-&gt;3)-[alpha-D-Man-(1-&gt;2)-alpha-D-Man-(1-&gt;6)]-alpha-D-Man-(1-&gt;6)]-beta-D-Man-(1-&gt;4)-beta-D-GlcNAc-(1-&gt;4)-alpha-D-GlcNAc-diphospho-di-trans,poly-cis-dolichol + a di-trans,poly-cis-dolichyl phosphate + H(+)</text>
        <dbReference type="Rhea" id="RHEA:29543"/>
        <dbReference type="Rhea" id="RHEA-COMP:19498"/>
        <dbReference type="Rhea" id="RHEA-COMP:19502"/>
        <dbReference type="Rhea" id="RHEA-COMP:19512"/>
        <dbReference type="Rhea" id="RHEA-COMP:19522"/>
        <dbReference type="ChEBI" id="CHEBI:15378"/>
        <dbReference type="ChEBI" id="CHEBI:57525"/>
        <dbReference type="ChEBI" id="CHEBI:57683"/>
        <dbReference type="ChEBI" id="CHEBI:132522"/>
        <dbReference type="ChEBI" id="CHEBI:132523"/>
        <dbReference type="EC" id="2.4.1.256"/>
    </reaction>
    <physiologicalReaction direction="left-to-right" evidence="13">
        <dbReference type="Rhea" id="RHEA:29544"/>
    </physiologicalReaction>
</comment>
<comment type="caution">
    <text evidence="14">Lacks conserved residue(s) required for the propagation of feature annotation.</text>
</comment>
<proteinExistence type="inferred from homology"/>
<feature type="transmembrane region" description="Helical" evidence="14">
    <location>
        <begin position="468"/>
        <end position="487"/>
    </location>
</feature>
<dbReference type="GO" id="GO:0106073">
    <property type="term" value="F:dolichyl pyrophosphate Glc2Man9GlcNAc2 alpha-1,2-glucosyltransferase activity"/>
    <property type="evidence" value="ECO:0007669"/>
    <property type="project" value="UniProtKB-UniRule"/>
</dbReference>
<protein>
    <recommendedName>
        <fullName evidence="5 14">Dol-P-Glc:Glc(2)Man(9)GlcNAc(2)-PP-Dol alpha-1,2-glucosyltransferase</fullName>
        <ecNumber evidence="4 14">2.4.1.256</ecNumber>
    </recommendedName>
</protein>
<dbReference type="PIRSF" id="PIRSF028810">
    <property type="entry name" value="Alpha1_2_glucosyltferase_Alg10"/>
    <property type="match status" value="1"/>
</dbReference>
<dbReference type="EC" id="2.4.1.256" evidence="4 14"/>
<comment type="similarity">
    <text evidence="3 14">Belongs to the ALG10 glucosyltransferase family.</text>
</comment>
<feature type="transmembrane region" description="Helical" evidence="14">
    <location>
        <begin position="28"/>
        <end position="47"/>
    </location>
</feature>
<evidence type="ECO:0000256" key="11">
    <source>
        <dbReference type="ARBA" id="ARBA00023136"/>
    </source>
</evidence>
<evidence type="ECO:0000256" key="9">
    <source>
        <dbReference type="ARBA" id="ARBA00022824"/>
    </source>
</evidence>
<reference evidence="15 16" key="1">
    <citation type="submission" date="2016-03" db="EMBL/GenBank/DDBJ databases">
        <authorList>
            <person name="Devillers H."/>
        </authorList>
    </citation>
    <scope>NUCLEOTIDE SEQUENCE [LARGE SCALE GENOMIC DNA]</scope>
    <source>
        <strain evidence="15">CBS 6772</strain>
    </source>
</reference>
<dbReference type="EMBL" id="LT598485">
    <property type="protein sequence ID" value="SCW00813.1"/>
    <property type="molecule type" value="Genomic_DNA"/>
</dbReference>
<keyword evidence="10 14" id="KW-1133">Transmembrane helix</keyword>
<sequence>MTSGEEKPKENVEELLEQDIQREVETGFLANLIGWPVLSMVLGFSFYKLTTEIVPYQFIDEIFHVDQTVRYISGRWTEWNPKITTPPGLYILGWFNYKIMHFFTSWSTLTILRMVNLLGGVVVWPWVVLRPLFLFNAIGFWPITLMSFPLMAAYYYLYYTDVWSTILIVESLTLALTLPFGETASIWLSALCGLVSCTFRQTNIIWNIFIMVLVVERRALIHKDFNNVNFNNYLKFTIHAIENFHTLILPYALNMVAFALFLLFNRSITLGDKDNHVVGLHGVQFFYCLTFMAVFSAPIWVSRLFLKSYLTRNLGKPLRFIFELLGIILVIRYFTVIHPFLLADNRHFTFYLLKKIITRNFCFKYLLMPAVYHFATFTYIEVVRPRVMHFHPILPIEIKSAVDLPIQLTHISWTVLILCTFMTVVPSPLFEPRYYILPFIFWRLFVSASPEAYISKEVPTRFSCTKRLTFELIWFIIINAFTLFIFIKYPFVWTTEQYLQRITW</sequence>
<dbReference type="Proteomes" id="UP000190831">
    <property type="component" value="Chromosome C"/>
</dbReference>
<comment type="function">
    <text evidence="12">Dol-P-Glc:Glc(2)Man(9)GlcNAc(2)-PP-Dol alpha-1,2-glucosyltransferase that operates in the biosynthetic pathway of dolichol-linked oligosaccharides, the glycan precursors employed in protein asparagine (N)-glycosylation. The assembly of dolichol-linked oligosaccharides begins on the cytosolic side of the endoplasmic reticulum membrane and finishes in its lumen. The sequential addition of sugars to dolichol pyrophosphate produces dolichol-linked oligosaccharides containing fourteen sugars, including two GlcNAcs, nine mannoses and three glucoses. Once assembled, the oligosaccharide is transferred from the lipid to nascent proteins by oligosaccharyltransferases. In the lumen of the endoplasmic reticulum, adds the third and last glucose residue from dolichyl phosphate glucose (Dol-P-Glc) onto the lipid-linked oligosaccharide intermediate Glc(2)Man(9)GlcNAc(2)-PP-Dol to produce Glc(3)Man(9)GlcNAc(2)-PP-Dol.</text>
</comment>
<accession>A0A1G4MAA9</accession>
<feature type="transmembrane region" description="Helical" evidence="14">
    <location>
        <begin position="318"/>
        <end position="343"/>
    </location>
</feature>
<dbReference type="InterPro" id="IPR016900">
    <property type="entry name" value="Alg10"/>
</dbReference>
<feature type="transmembrane region" description="Helical" evidence="14">
    <location>
        <begin position="363"/>
        <end position="383"/>
    </location>
</feature>